<dbReference type="RefSeq" id="WP_012787257.1">
    <property type="nucleotide sequence ID" value="NC_013131.1"/>
</dbReference>
<dbReference type="OrthoDB" id="4350514at2"/>
<dbReference type="AlphaFoldDB" id="C7Q4J5"/>
<dbReference type="STRING" id="479433.Caci_3055"/>
<accession>C7Q4J5</accession>
<organism evidence="1 2">
    <name type="scientific">Catenulispora acidiphila (strain DSM 44928 / JCM 14897 / NBRC 102108 / NRRL B-24433 / ID139908)</name>
    <dbReference type="NCBI Taxonomy" id="479433"/>
    <lineage>
        <taxon>Bacteria</taxon>
        <taxon>Bacillati</taxon>
        <taxon>Actinomycetota</taxon>
        <taxon>Actinomycetes</taxon>
        <taxon>Catenulisporales</taxon>
        <taxon>Catenulisporaceae</taxon>
        <taxon>Catenulispora</taxon>
    </lineage>
</organism>
<gene>
    <name evidence="1" type="ordered locus">Caci_3055</name>
</gene>
<dbReference type="EMBL" id="CP001700">
    <property type="protein sequence ID" value="ACU71964.1"/>
    <property type="molecule type" value="Genomic_DNA"/>
</dbReference>
<dbReference type="InParanoid" id="C7Q4J5"/>
<name>C7Q4J5_CATAD</name>
<protein>
    <submittedName>
        <fullName evidence="1">Uncharacterized protein</fullName>
    </submittedName>
</protein>
<proteinExistence type="predicted"/>
<dbReference type="Proteomes" id="UP000000851">
    <property type="component" value="Chromosome"/>
</dbReference>
<sequence>MSIDAAPSADIEMARVLHAALGMYLASNGLGPDLEPLLYSIEEAAERLGLESTNQLYRRTSDGTWPYTLIGGLKKFSKANLEQIIKIQAREAVSKASRDALRAA</sequence>
<evidence type="ECO:0000313" key="1">
    <source>
        <dbReference type="EMBL" id="ACU71964.1"/>
    </source>
</evidence>
<dbReference type="HOGENOM" id="CLU_2245072_0_0_11"/>
<evidence type="ECO:0000313" key="2">
    <source>
        <dbReference type="Proteomes" id="UP000000851"/>
    </source>
</evidence>
<keyword evidence="2" id="KW-1185">Reference proteome</keyword>
<reference evidence="1 2" key="1">
    <citation type="journal article" date="2009" name="Stand. Genomic Sci.">
        <title>Complete genome sequence of Catenulispora acidiphila type strain (ID 139908).</title>
        <authorList>
            <person name="Copeland A."/>
            <person name="Lapidus A."/>
            <person name="Glavina Del Rio T."/>
            <person name="Nolan M."/>
            <person name="Lucas S."/>
            <person name="Chen F."/>
            <person name="Tice H."/>
            <person name="Cheng J.F."/>
            <person name="Bruce D."/>
            <person name="Goodwin L."/>
            <person name="Pitluck S."/>
            <person name="Mikhailova N."/>
            <person name="Pati A."/>
            <person name="Ivanova N."/>
            <person name="Mavromatis K."/>
            <person name="Chen A."/>
            <person name="Palaniappan K."/>
            <person name="Chain P."/>
            <person name="Land M."/>
            <person name="Hauser L."/>
            <person name="Chang Y.J."/>
            <person name="Jeffries C.D."/>
            <person name="Chertkov O."/>
            <person name="Brettin T."/>
            <person name="Detter J.C."/>
            <person name="Han C."/>
            <person name="Ali Z."/>
            <person name="Tindall B.J."/>
            <person name="Goker M."/>
            <person name="Bristow J."/>
            <person name="Eisen J.A."/>
            <person name="Markowitz V."/>
            <person name="Hugenholtz P."/>
            <person name="Kyrpides N.C."/>
            <person name="Klenk H.P."/>
        </authorList>
    </citation>
    <scope>NUCLEOTIDE SEQUENCE [LARGE SCALE GENOMIC DNA]</scope>
    <source>
        <strain evidence="2">DSM 44928 / JCM 14897 / NBRC 102108 / NRRL B-24433 / ID139908</strain>
    </source>
</reference>
<dbReference type="KEGG" id="cai:Caci_3055"/>